<comment type="caution">
    <text evidence="4">The sequence shown here is derived from an EMBL/GenBank/DDBJ whole genome shotgun (WGS) entry which is preliminary data.</text>
</comment>
<proteinExistence type="predicted"/>
<accession>A0ABN2GKY6</accession>
<dbReference type="Pfam" id="PF13424">
    <property type="entry name" value="TPR_12"/>
    <property type="match status" value="3"/>
</dbReference>
<evidence type="ECO:0000256" key="3">
    <source>
        <dbReference type="PROSITE-ProRule" id="PRU00339"/>
    </source>
</evidence>
<evidence type="ECO:0000313" key="5">
    <source>
        <dbReference type="Proteomes" id="UP001500618"/>
    </source>
</evidence>
<dbReference type="RefSeq" id="WP_163568792.1">
    <property type="nucleotide sequence ID" value="NZ_BAAANY010000008.1"/>
</dbReference>
<evidence type="ECO:0000256" key="1">
    <source>
        <dbReference type="ARBA" id="ARBA00022737"/>
    </source>
</evidence>
<dbReference type="Proteomes" id="UP001500618">
    <property type="component" value="Unassembled WGS sequence"/>
</dbReference>
<dbReference type="SMART" id="SM00028">
    <property type="entry name" value="TPR"/>
    <property type="match status" value="6"/>
</dbReference>
<keyword evidence="1" id="KW-0677">Repeat</keyword>
<dbReference type="InterPro" id="IPR011990">
    <property type="entry name" value="TPR-like_helical_dom_sf"/>
</dbReference>
<reference evidence="4 5" key="1">
    <citation type="journal article" date="2019" name="Int. J. Syst. Evol. Microbiol.">
        <title>The Global Catalogue of Microorganisms (GCM) 10K type strain sequencing project: providing services to taxonomists for standard genome sequencing and annotation.</title>
        <authorList>
            <consortium name="The Broad Institute Genomics Platform"/>
            <consortium name="The Broad Institute Genome Sequencing Center for Infectious Disease"/>
            <person name="Wu L."/>
            <person name="Ma J."/>
        </authorList>
    </citation>
    <scope>NUCLEOTIDE SEQUENCE [LARGE SCALE GENOMIC DNA]</scope>
    <source>
        <strain evidence="4 5">JCM 14718</strain>
    </source>
</reference>
<evidence type="ECO:0000256" key="2">
    <source>
        <dbReference type="ARBA" id="ARBA00022803"/>
    </source>
</evidence>
<dbReference type="EMBL" id="BAAANY010000008">
    <property type="protein sequence ID" value="GAA1672827.1"/>
    <property type="molecule type" value="Genomic_DNA"/>
</dbReference>
<dbReference type="InterPro" id="IPR019734">
    <property type="entry name" value="TPR_rpt"/>
</dbReference>
<dbReference type="Gene3D" id="1.25.40.10">
    <property type="entry name" value="Tetratricopeptide repeat domain"/>
    <property type="match status" value="2"/>
</dbReference>
<name>A0ABN2GKY6_9ACTN</name>
<keyword evidence="5" id="KW-1185">Reference proteome</keyword>
<sequence length="306" mass="33246">MDGLGVARIWNAQARRLHAEGRTAEALEPARAALALVQRVRGARHGDTTNVRLGLSIICERLSLYDEAEEQAERSVTATDHDDAPVRLRAHALSRLAALSRIRGRLAHAEILYQHAMALSTADDTDRVSLLTGLGVVYKATKEYDAAERLYRKAMGMTNPHGAAAASLWHNLGGLDHARGRYAAGEPAARRSVRIRSRLLGVKHPTVAADKAALASLLVGQGKFDEAEDLYLTALLIFSDAYGMDNYEMAVTHNDLGALAAARGNPELARRHYTQAIAIKTKILGANHREVALTQRNNRLLDGGSE</sequence>
<organism evidence="4 5">
    <name type="scientific">Fodinicola feengrottensis</name>
    <dbReference type="NCBI Taxonomy" id="435914"/>
    <lineage>
        <taxon>Bacteria</taxon>
        <taxon>Bacillati</taxon>
        <taxon>Actinomycetota</taxon>
        <taxon>Actinomycetes</taxon>
        <taxon>Mycobacteriales</taxon>
        <taxon>Fodinicola</taxon>
    </lineage>
</organism>
<dbReference type="Pfam" id="PF13374">
    <property type="entry name" value="TPR_10"/>
    <property type="match status" value="1"/>
</dbReference>
<dbReference type="PROSITE" id="PS50005">
    <property type="entry name" value="TPR"/>
    <property type="match status" value="1"/>
</dbReference>
<evidence type="ECO:0000313" key="4">
    <source>
        <dbReference type="EMBL" id="GAA1672827.1"/>
    </source>
</evidence>
<dbReference type="PANTHER" id="PTHR45641">
    <property type="entry name" value="TETRATRICOPEPTIDE REPEAT PROTEIN (AFU_ORTHOLOGUE AFUA_6G03870)"/>
    <property type="match status" value="1"/>
</dbReference>
<feature type="repeat" description="TPR" evidence="3">
    <location>
        <begin position="128"/>
        <end position="161"/>
    </location>
</feature>
<evidence type="ECO:0008006" key="6">
    <source>
        <dbReference type="Google" id="ProtNLM"/>
    </source>
</evidence>
<gene>
    <name evidence="4" type="ORF">GCM10009765_22680</name>
</gene>
<protein>
    <recommendedName>
        <fullName evidence="6">Tetratricopeptide repeat protein</fullName>
    </recommendedName>
</protein>
<dbReference type="SUPFAM" id="SSF48452">
    <property type="entry name" value="TPR-like"/>
    <property type="match status" value="1"/>
</dbReference>
<keyword evidence="2 3" id="KW-0802">TPR repeat</keyword>
<dbReference type="PANTHER" id="PTHR45641:SF19">
    <property type="entry name" value="NEPHROCYSTIN-3"/>
    <property type="match status" value="1"/>
</dbReference>